<keyword evidence="1" id="KW-1133">Transmembrane helix</keyword>
<evidence type="ECO:0000313" key="5">
    <source>
        <dbReference type="Proteomes" id="UP001199750"/>
    </source>
</evidence>
<dbReference type="GO" id="GO:0016989">
    <property type="term" value="F:sigma factor antagonist activity"/>
    <property type="evidence" value="ECO:0007669"/>
    <property type="project" value="TreeGrafter"/>
</dbReference>
<keyword evidence="1" id="KW-0472">Membrane</keyword>
<dbReference type="PANTHER" id="PTHR30273:SF2">
    <property type="entry name" value="PROTEIN FECR"/>
    <property type="match status" value="1"/>
</dbReference>
<dbReference type="AlphaFoldDB" id="A0AAW5CKC5"/>
<dbReference type="Pfam" id="PF04773">
    <property type="entry name" value="FecR"/>
    <property type="match status" value="1"/>
</dbReference>
<proteinExistence type="predicted"/>
<dbReference type="InterPro" id="IPR012373">
    <property type="entry name" value="Ferrdict_sens_TM"/>
</dbReference>
<dbReference type="EMBL" id="JAKNDN010000032">
    <property type="protein sequence ID" value="MCG4961209.1"/>
    <property type="molecule type" value="Genomic_DNA"/>
</dbReference>
<feature type="domain" description="FecR protein" evidence="2">
    <location>
        <begin position="180"/>
        <end position="272"/>
    </location>
</feature>
<evidence type="ECO:0000313" key="4">
    <source>
        <dbReference type="EMBL" id="MCG4961209.1"/>
    </source>
</evidence>
<feature type="domain" description="Protein FecR C-terminal" evidence="3">
    <location>
        <begin position="314"/>
        <end position="383"/>
    </location>
</feature>
<dbReference type="RefSeq" id="WP_217773960.1">
    <property type="nucleotide sequence ID" value="NZ_JAHONW010000009.1"/>
</dbReference>
<protein>
    <submittedName>
        <fullName evidence="4">DUF4974 domain-containing protein</fullName>
    </submittedName>
</protein>
<dbReference type="InterPro" id="IPR006860">
    <property type="entry name" value="FecR"/>
</dbReference>
<gene>
    <name evidence="4" type="ORF">L0P03_15325</name>
</gene>
<organism evidence="4 5">
    <name type="scientific">Odoribacter splanchnicus</name>
    <dbReference type="NCBI Taxonomy" id="28118"/>
    <lineage>
        <taxon>Bacteria</taxon>
        <taxon>Pseudomonadati</taxon>
        <taxon>Bacteroidota</taxon>
        <taxon>Bacteroidia</taxon>
        <taxon>Bacteroidales</taxon>
        <taxon>Odoribacteraceae</taxon>
        <taxon>Odoribacter</taxon>
    </lineage>
</organism>
<dbReference type="PANTHER" id="PTHR30273">
    <property type="entry name" value="PERIPLASMIC SIGNAL SENSOR AND SIGMA FACTOR ACTIVATOR FECR-RELATED"/>
    <property type="match status" value="1"/>
</dbReference>
<comment type="caution">
    <text evidence="4">The sequence shown here is derived from an EMBL/GenBank/DDBJ whole genome shotgun (WGS) entry which is preliminary data.</text>
</comment>
<reference evidence="4" key="1">
    <citation type="submission" date="2022-01" db="EMBL/GenBank/DDBJ databases">
        <title>Collection of gut derived symbiotic bacterial strains cultured from healthy donors.</title>
        <authorList>
            <person name="Lin H."/>
            <person name="Kohout C."/>
            <person name="Waligurski E."/>
            <person name="Pamer E.G."/>
        </authorList>
    </citation>
    <scope>NUCLEOTIDE SEQUENCE</scope>
    <source>
        <strain evidence="4">DFI.1.149</strain>
    </source>
</reference>
<evidence type="ECO:0000256" key="1">
    <source>
        <dbReference type="SAM" id="Phobius"/>
    </source>
</evidence>
<evidence type="ECO:0000259" key="2">
    <source>
        <dbReference type="Pfam" id="PF04773"/>
    </source>
</evidence>
<dbReference type="PIRSF" id="PIRSF018266">
    <property type="entry name" value="FecR"/>
    <property type="match status" value="1"/>
</dbReference>
<dbReference type="InterPro" id="IPR032508">
    <property type="entry name" value="FecR_C"/>
</dbReference>
<dbReference type="Proteomes" id="UP001199750">
    <property type="component" value="Unassembled WGS sequence"/>
</dbReference>
<dbReference type="Pfam" id="PF16344">
    <property type="entry name" value="FecR_C"/>
    <property type="match status" value="1"/>
</dbReference>
<accession>A0AAW5CKC5</accession>
<sequence length="386" mass="44099">MEFDRLKKIIVKDILGSASGEERRLLDEWRNQSEEHQRLYEKLVSGSFLEKAVSDNNKALRRREWKRLEARIVRRRGRSVRLIRFRVVAAVCILALGIGAVGLWSNSRQDRGGSPLAGSIRMGSPKAIVELAGGQQFLFNKDTTLRLEAQGIQLVSSRDTLDIIQPVIAGERGEEYNVVRIPHGGEYITRLPDDSVVHLNAGSELKVPVYFGTESREVWLRGEGFFEVVHRENLIFTVHTDKADISVLGTEFDVRAYTDEKEVVTTLVQGAVGVSSGRTYDRLKSGEQARIAGKGDVRVAEVDIYPFIAWKNGRMVFENERLEKIMAELQRWYDFELFYADPDVKEMHFTIDILKYEEISKVLNLMERMNKVKFTQKGRTVVVNSY</sequence>
<evidence type="ECO:0000259" key="3">
    <source>
        <dbReference type="Pfam" id="PF16344"/>
    </source>
</evidence>
<name>A0AAW5CKC5_9BACT</name>
<feature type="transmembrane region" description="Helical" evidence="1">
    <location>
        <begin position="83"/>
        <end position="104"/>
    </location>
</feature>
<keyword evidence="1" id="KW-0812">Transmembrane</keyword>